<dbReference type="InterPro" id="IPR013632">
    <property type="entry name" value="Rad51_C"/>
</dbReference>
<gene>
    <name evidence="2" type="primary">XRCC3</name>
</gene>
<dbReference type="GO" id="GO:0090656">
    <property type="term" value="P:t-circle formation"/>
    <property type="evidence" value="ECO:0007669"/>
    <property type="project" value="TreeGrafter"/>
</dbReference>
<dbReference type="GO" id="GO:0033065">
    <property type="term" value="C:Rad51C-XRCC3 complex"/>
    <property type="evidence" value="ECO:0007669"/>
    <property type="project" value="TreeGrafter"/>
</dbReference>
<evidence type="ECO:0000259" key="1">
    <source>
        <dbReference type="Pfam" id="PF08423"/>
    </source>
</evidence>
<dbReference type="InterPro" id="IPR027417">
    <property type="entry name" value="P-loop_NTPase"/>
</dbReference>
<evidence type="ECO:0000313" key="2">
    <source>
        <dbReference type="Ensembl" id="ENSCAFP00020010759.1"/>
    </source>
</evidence>
<evidence type="ECO:0000313" key="3">
    <source>
        <dbReference type="Proteomes" id="UP000694391"/>
    </source>
</evidence>
<proteinExistence type="predicted"/>
<reference evidence="2" key="2">
    <citation type="submission" date="2025-09" db="UniProtKB">
        <authorList>
            <consortium name="Ensembl"/>
        </authorList>
    </citation>
    <scope>IDENTIFICATION</scope>
</reference>
<dbReference type="SUPFAM" id="SSF52540">
    <property type="entry name" value="P-loop containing nucleoside triphosphate hydrolases"/>
    <property type="match status" value="1"/>
</dbReference>
<dbReference type="AlphaFoldDB" id="A0A8C0K6R2"/>
<dbReference type="GO" id="GO:0005657">
    <property type="term" value="C:replication fork"/>
    <property type="evidence" value="ECO:0007669"/>
    <property type="project" value="TreeGrafter"/>
</dbReference>
<dbReference type="PANTHER" id="PTHR46487:SF1">
    <property type="entry name" value="DNA REPAIR PROTEIN XRCC3"/>
    <property type="match status" value="1"/>
</dbReference>
<dbReference type="GO" id="GO:0000722">
    <property type="term" value="P:telomere maintenance via recombination"/>
    <property type="evidence" value="ECO:0007669"/>
    <property type="project" value="TreeGrafter"/>
</dbReference>
<dbReference type="Gene3D" id="3.40.50.300">
    <property type="entry name" value="P-loop containing nucleotide triphosphate hydrolases"/>
    <property type="match status" value="1"/>
</dbReference>
<dbReference type="Proteomes" id="UP000694391">
    <property type="component" value="Unplaced"/>
</dbReference>
<accession>A0A8C0K6R2</accession>
<dbReference type="Ensembl" id="ENSCAFT00020012488.1">
    <property type="protein sequence ID" value="ENSCAFP00020010759.1"/>
    <property type="gene ID" value="ENSCAFG00020008703.1"/>
</dbReference>
<dbReference type="GeneTree" id="ENSGT00930000151053"/>
<dbReference type="Pfam" id="PF08423">
    <property type="entry name" value="Rad51"/>
    <property type="match status" value="1"/>
</dbReference>
<dbReference type="GO" id="GO:0000400">
    <property type="term" value="F:four-way junction DNA binding"/>
    <property type="evidence" value="ECO:0007669"/>
    <property type="project" value="TreeGrafter"/>
</dbReference>
<reference evidence="2" key="1">
    <citation type="submission" date="2025-08" db="UniProtKB">
        <authorList>
            <consortium name="Ensembl"/>
        </authorList>
    </citation>
    <scope>IDENTIFICATION</scope>
</reference>
<feature type="domain" description="Rad51-like C-terminal" evidence="1">
    <location>
        <begin position="178"/>
        <end position="318"/>
    </location>
</feature>
<dbReference type="GO" id="GO:0071140">
    <property type="term" value="P:resolution of mitotic recombination intermediates"/>
    <property type="evidence" value="ECO:0007669"/>
    <property type="project" value="TreeGrafter"/>
</dbReference>
<sequence>AAWLVVQCAPWHGHRKARLVLQAPSPSALQPWRPSPGCPLAVTRAASSASSRAGCGFTARKAAVTLGPLSRSGPTVKPPGAPPSCPRGWGDSHYCWHPRGRCYCCHFPQREAPLETPWRWKHRTGFHSGRDSHAVVTRPHWGTAGSFHSRGGPCPAASTSHHWEDSLLECVREKVPVLLSRGMARLVVIDSVAAPFRCEFDGPALVPRARHLQALGAALRRLSCAFQSPVLCINQVTEATEEQGTAPRPHGLRDERVSPALGMTWSNQLLMRLMVHRRRPGDEAVTPAGPPDRTLSVVFAPHLPPSSCSYTVNAEGVRGTPGTESC</sequence>
<dbReference type="GO" id="GO:0045003">
    <property type="term" value="P:double-strand break repair via synthesis-dependent strand annealing"/>
    <property type="evidence" value="ECO:0007669"/>
    <property type="project" value="TreeGrafter"/>
</dbReference>
<keyword evidence="3" id="KW-1185">Reference proteome</keyword>
<dbReference type="PANTHER" id="PTHR46487">
    <property type="entry name" value="DNA REPAIR PROTEIN XRCC3"/>
    <property type="match status" value="1"/>
</dbReference>
<protein>
    <submittedName>
        <fullName evidence="2">X-ray repair cross complementing 3</fullName>
    </submittedName>
</protein>
<organism evidence="2 3">
    <name type="scientific">Canis lupus dingo</name>
    <name type="common">dingo</name>
    <dbReference type="NCBI Taxonomy" id="286419"/>
    <lineage>
        <taxon>Eukaryota</taxon>
        <taxon>Metazoa</taxon>
        <taxon>Chordata</taxon>
        <taxon>Craniata</taxon>
        <taxon>Vertebrata</taxon>
        <taxon>Euteleostomi</taxon>
        <taxon>Mammalia</taxon>
        <taxon>Eutheria</taxon>
        <taxon>Laurasiatheria</taxon>
        <taxon>Carnivora</taxon>
        <taxon>Caniformia</taxon>
        <taxon>Canidae</taxon>
        <taxon>Canis</taxon>
    </lineage>
</organism>
<name>A0A8C0K6R2_CANLU</name>